<dbReference type="SUPFAM" id="SSF53041">
    <property type="entry name" value="Resolvase-like"/>
    <property type="match status" value="1"/>
</dbReference>
<dbReference type="GeneID" id="79854537"/>
<dbReference type="EMBL" id="JAKNFS010000047">
    <property type="protein sequence ID" value="MCG4767354.1"/>
    <property type="molecule type" value="Genomic_DNA"/>
</dbReference>
<feature type="domain" description="Resolvase/invertase-type recombinase catalytic" evidence="7">
    <location>
        <begin position="5"/>
        <end position="138"/>
    </location>
</feature>
<dbReference type="CDD" id="cd03768">
    <property type="entry name" value="SR_ResInv"/>
    <property type="match status" value="1"/>
</dbReference>
<keyword evidence="3" id="KW-0238">DNA-binding</keyword>
<reference evidence="10" key="3">
    <citation type="submission" date="2020-02" db="EMBL/GenBank/DDBJ databases">
        <authorList>
            <person name="Littmann E."/>
            <person name="Sorbara M."/>
        </authorList>
    </citation>
    <scope>NUCLEOTIDE SEQUENCE</scope>
    <source>
        <strain evidence="10">MSK.14.54</strain>
    </source>
</reference>
<dbReference type="InterPro" id="IPR050639">
    <property type="entry name" value="SSR_resolvase"/>
</dbReference>
<organism evidence="8 11">
    <name type="scientific">Fusicatenibacter saccharivorans</name>
    <dbReference type="NCBI Taxonomy" id="1150298"/>
    <lineage>
        <taxon>Bacteria</taxon>
        <taxon>Bacillati</taxon>
        <taxon>Bacillota</taxon>
        <taxon>Clostridia</taxon>
        <taxon>Lachnospirales</taxon>
        <taxon>Lachnospiraceae</taxon>
        <taxon>Fusicatenibacter</taxon>
    </lineage>
</organism>
<evidence type="ECO:0000313" key="10">
    <source>
        <dbReference type="EMBL" id="NSE17817.1"/>
    </source>
</evidence>
<evidence type="ECO:0000313" key="8">
    <source>
        <dbReference type="EMBL" id="CUO72699.1"/>
    </source>
</evidence>
<evidence type="ECO:0000256" key="2">
    <source>
        <dbReference type="ARBA" id="ARBA00022908"/>
    </source>
</evidence>
<proteinExistence type="inferred from homology"/>
<dbReference type="Gene3D" id="3.40.50.1390">
    <property type="entry name" value="Resolvase, N-terminal catalytic domain"/>
    <property type="match status" value="1"/>
</dbReference>
<sequence>MSKGKNIAYVRVSTVEQNEARQREALGKYNIDKWFIEKASGKTMKRPKLQEMLGFIREDDVVYVEEFSRLGRTAYDLLSIVKRIENTGAKFVSLKENFDTSTPTGRLQLTMMAAIAEFEREMILERQREGIAIAKKEGRYKGRNKIVVPGIEEYYNRYMTRQATKTQIAKELKISRCTLDRLFREYKISQ</sequence>
<keyword evidence="2" id="KW-0229">DNA integration</keyword>
<evidence type="ECO:0000313" key="9">
    <source>
        <dbReference type="EMBL" id="MCG4767354.1"/>
    </source>
</evidence>
<dbReference type="EMBL" id="CZAL01000001">
    <property type="protein sequence ID" value="CUO72699.1"/>
    <property type="molecule type" value="Genomic_DNA"/>
</dbReference>
<evidence type="ECO:0000256" key="5">
    <source>
        <dbReference type="PIRSR" id="PIRSR606118-50"/>
    </source>
</evidence>
<protein>
    <submittedName>
        <fullName evidence="8">DNA-invertase hin</fullName>
    </submittedName>
    <submittedName>
        <fullName evidence="9">Recombinase family protein</fullName>
    </submittedName>
</protein>
<evidence type="ECO:0000256" key="3">
    <source>
        <dbReference type="ARBA" id="ARBA00023125"/>
    </source>
</evidence>
<keyword evidence="4" id="KW-0233">DNA recombination</keyword>
<evidence type="ECO:0000313" key="12">
    <source>
        <dbReference type="Proteomes" id="UP000768180"/>
    </source>
</evidence>
<reference evidence="9" key="4">
    <citation type="submission" date="2022-01" db="EMBL/GenBank/DDBJ databases">
        <title>Collection of gut derived symbiotic bacterial strains cultured from healthy donors.</title>
        <authorList>
            <person name="Lin H."/>
            <person name="Kohout C."/>
            <person name="Waligurski E."/>
            <person name="Pamer E.G."/>
        </authorList>
    </citation>
    <scope>NUCLEOTIDE SEQUENCE</scope>
    <source>
        <strain evidence="9">DFI.5.49</strain>
    </source>
</reference>
<evidence type="ECO:0000256" key="6">
    <source>
        <dbReference type="PROSITE-ProRule" id="PRU10137"/>
    </source>
</evidence>
<comment type="similarity">
    <text evidence="1">Belongs to the site-specific recombinase resolvase family.</text>
</comment>
<dbReference type="InterPro" id="IPR036162">
    <property type="entry name" value="Resolvase-like_N_sf"/>
</dbReference>
<dbReference type="PANTHER" id="PTHR30461:SF26">
    <property type="entry name" value="RESOLVASE HOMOLOG YNEB"/>
    <property type="match status" value="1"/>
</dbReference>
<dbReference type="PROSITE" id="PS51736">
    <property type="entry name" value="RECOMBINASES_3"/>
    <property type="match status" value="1"/>
</dbReference>
<dbReference type="EMBL" id="JAAITQ010000049">
    <property type="protein sequence ID" value="NSE17817.1"/>
    <property type="molecule type" value="Genomic_DNA"/>
</dbReference>
<dbReference type="Proteomes" id="UP000095709">
    <property type="component" value="Unassembled WGS sequence"/>
</dbReference>
<accession>A0A174HI86</accession>
<dbReference type="InterPro" id="IPR006119">
    <property type="entry name" value="Resolv_N"/>
</dbReference>
<dbReference type="Proteomes" id="UP000768180">
    <property type="component" value="Unassembled WGS sequence"/>
</dbReference>
<dbReference type="InterPro" id="IPR006118">
    <property type="entry name" value="Recombinase_CS"/>
</dbReference>
<evidence type="ECO:0000313" key="11">
    <source>
        <dbReference type="Proteomes" id="UP000095709"/>
    </source>
</evidence>
<feature type="active site" description="O-(5'-phospho-DNA)-serine intermediate" evidence="5 6">
    <location>
        <position position="13"/>
    </location>
</feature>
<dbReference type="GO" id="GO:0015074">
    <property type="term" value="P:DNA integration"/>
    <property type="evidence" value="ECO:0007669"/>
    <property type="project" value="UniProtKB-KW"/>
</dbReference>
<dbReference type="RefSeq" id="WP_055265151.1">
    <property type="nucleotide sequence ID" value="NZ_CZAL01000001.1"/>
</dbReference>
<name>A0A174HI86_9FIRM</name>
<evidence type="ECO:0000259" key="7">
    <source>
        <dbReference type="PROSITE" id="PS51736"/>
    </source>
</evidence>
<dbReference type="SMART" id="SM00857">
    <property type="entry name" value="Resolvase"/>
    <property type="match status" value="1"/>
</dbReference>
<evidence type="ECO:0000256" key="4">
    <source>
        <dbReference type="ARBA" id="ARBA00023172"/>
    </source>
</evidence>
<dbReference type="Pfam" id="PF00239">
    <property type="entry name" value="Resolvase"/>
    <property type="match status" value="1"/>
</dbReference>
<dbReference type="AlphaFoldDB" id="A0A174HI86"/>
<evidence type="ECO:0000256" key="1">
    <source>
        <dbReference type="ARBA" id="ARBA00009913"/>
    </source>
</evidence>
<dbReference type="GO" id="GO:0000150">
    <property type="term" value="F:DNA strand exchange activity"/>
    <property type="evidence" value="ECO:0007669"/>
    <property type="project" value="InterPro"/>
</dbReference>
<keyword evidence="12" id="KW-1185">Reference proteome</keyword>
<gene>
    <name evidence="8" type="primary">hin_1</name>
    <name evidence="8" type="ORF">ERS852498_00349</name>
    <name evidence="10" type="ORF">G5B05_15815</name>
    <name evidence="9" type="ORF">L0N21_17920</name>
</gene>
<reference evidence="10 12" key="2">
    <citation type="journal article" date="2020" name="Cell Host Microbe">
        <title>Functional and Genomic Variation between Human-Derived Isolates of Lachnospiraceae Reveals Inter- and Intra-Species Diversity.</title>
        <authorList>
            <person name="Sorbara M.T."/>
            <person name="Littmann E.R."/>
            <person name="Fontana E."/>
            <person name="Moody T.U."/>
            <person name="Kohout C.E."/>
            <person name="Gjonbalaj M."/>
            <person name="Eaton V."/>
            <person name="Seok R."/>
            <person name="Leiner I.M."/>
            <person name="Pamer E.G."/>
        </authorList>
    </citation>
    <scope>NUCLEOTIDE SEQUENCE [LARGE SCALE GENOMIC DNA]</scope>
    <source>
        <strain evidence="10 12">MSK.14.54</strain>
    </source>
</reference>
<dbReference type="PANTHER" id="PTHR30461">
    <property type="entry name" value="DNA-INVERTASE FROM LAMBDOID PROPHAGE"/>
    <property type="match status" value="1"/>
</dbReference>
<dbReference type="GO" id="GO:0003677">
    <property type="term" value="F:DNA binding"/>
    <property type="evidence" value="ECO:0007669"/>
    <property type="project" value="UniProtKB-KW"/>
</dbReference>
<reference evidence="8 11" key="1">
    <citation type="submission" date="2015-09" db="EMBL/GenBank/DDBJ databases">
        <authorList>
            <consortium name="Pathogen Informatics"/>
        </authorList>
    </citation>
    <scope>NUCLEOTIDE SEQUENCE [LARGE SCALE GENOMIC DNA]</scope>
    <source>
        <strain evidence="8 11">2789STDY5834885</strain>
    </source>
</reference>
<dbReference type="PROSITE" id="PS00397">
    <property type="entry name" value="RECOMBINASES_1"/>
    <property type="match status" value="1"/>
</dbReference>
<dbReference type="Proteomes" id="UP001199915">
    <property type="component" value="Unassembled WGS sequence"/>
</dbReference>